<dbReference type="Gene3D" id="3.40.190.10">
    <property type="entry name" value="Periplasmic binding protein-like II"/>
    <property type="match status" value="2"/>
</dbReference>
<keyword evidence="8" id="KW-0784">Thiamine biosynthesis</keyword>
<evidence type="ECO:0000256" key="3">
    <source>
        <dbReference type="ARBA" id="ARBA00009406"/>
    </source>
</evidence>
<accession>A0ABW9Z5G8</accession>
<gene>
    <name evidence="14" type="ORF">GR303_22990</name>
</gene>
<evidence type="ECO:0000256" key="6">
    <source>
        <dbReference type="ARBA" id="ARBA00022723"/>
    </source>
</evidence>
<dbReference type="InterPro" id="IPR027939">
    <property type="entry name" value="NMT1/THI5"/>
</dbReference>
<dbReference type="InterPro" id="IPR006311">
    <property type="entry name" value="TAT_signal"/>
</dbReference>
<sequence length="342" mass="37314">MTDKTRLSRRTVLKGALAGLAMTPAWARFAHAQSKTTTVNLQLGWLANNNQLGEACAKNLGYYEEEGINLVIQPGGPNIDGVAVVASGRHEIGQVSSSPSLMLAASQKIPVKCIAVGVQEHPYAYFSLPRNPVRRPQDLIGKKVGIQATARVLLNALLKKHNISEKDLQIVVIGSDMSPLLTGQVDVVSGWVTNTTSLKPLGPDRIDLRLWDAGVRLYALPYYSTQSLIEKKPDMLAGFLRATAKGWAYAHANTEKAVDFLVKEYPNLVRADELEASQTFLKFAFNGATKANGWGTFDKALWQEQISLYDELKQFAAGAPKVDDVVTTAILERTADTRPKIG</sequence>
<comment type="subunit">
    <text evidence="4">Homodimer.</text>
</comment>
<reference evidence="14 15" key="1">
    <citation type="submission" date="2020-01" db="EMBL/GenBank/DDBJ databases">
        <title>Microvirga sp. nov., an arsenate reduction bacterium isolated from Tibet hotspring sediments.</title>
        <authorList>
            <person name="Yuan C.-G."/>
        </authorList>
    </citation>
    <scope>NUCLEOTIDE SEQUENCE [LARGE SCALE GENOMIC DNA]</scope>
    <source>
        <strain evidence="14 15">SYSU G3D203</strain>
    </source>
</reference>
<feature type="signal peptide" evidence="12">
    <location>
        <begin position="1"/>
        <end position="27"/>
    </location>
</feature>
<evidence type="ECO:0000256" key="7">
    <source>
        <dbReference type="ARBA" id="ARBA00022898"/>
    </source>
</evidence>
<comment type="caution">
    <text evidence="14">The sequence shown here is derived from an EMBL/GenBank/DDBJ whole genome shotgun (WGS) entry which is preliminary data.</text>
</comment>
<keyword evidence="6" id="KW-0479">Metal-binding</keyword>
<comment type="catalytic activity">
    <reaction evidence="11">
        <text>N(6)-(pyridoxal phosphate)-L-lysyl-[4-amino-5-hydroxymethyl-2-methylpyrimidine phosphate synthase] + L-histidyl-[4-amino-5-hydroxymethyl-2-methylpyrimidine phosphate synthase] + 2 Fe(3+) + 4 H2O = L-lysyl-[4-amino-5-hydroxymethyl-2-methylpyrimidine phosphate synthase] + (2S)-2-amino-5-hydroxy-4-oxopentanoyl-[4-amino-5-hydroxymethyl-2-methylpyrimidine phosphate synthase] + 4-amino-2-methyl-5-(phosphooxymethyl)pyrimidine + 3-oxopropanoate + 2 Fe(2+) + 2 H(+)</text>
        <dbReference type="Rhea" id="RHEA:65756"/>
        <dbReference type="Rhea" id="RHEA-COMP:16892"/>
        <dbReference type="Rhea" id="RHEA-COMP:16893"/>
        <dbReference type="Rhea" id="RHEA-COMP:16894"/>
        <dbReference type="Rhea" id="RHEA-COMP:16895"/>
        <dbReference type="ChEBI" id="CHEBI:15377"/>
        <dbReference type="ChEBI" id="CHEBI:15378"/>
        <dbReference type="ChEBI" id="CHEBI:29033"/>
        <dbReference type="ChEBI" id="CHEBI:29034"/>
        <dbReference type="ChEBI" id="CHEBI:29969"/>
        <dbReference type="ChEBI" id="CHEBI:29979"/>
        <dbReference type="ChEBI" id="CHEBI:33190"/>
        <dbReference type="ChEBI" id="CHEBI:58354"/>
        <dbReference type="ChEBI" id="CHEBI:143915"/>
        <dbReference type="ChEBI" id="CHEBI:157692"/>
    </reaction>
    <physiologicalReaction direction="left-to-right" evidence="11">
        <dbReference type="Rhea" id="RHEA:65757"/>
    </physiologicalReaction>
</comment>
<name>A0ABW9Z5G8_9HYPH</name>
<protein>
    <recommendedName>
        <fullName evidence="10">Thiamine pyrimidine synthase</fullName>
    </recommendedName>
</protein>
<keyword evidence="5" id="KW-0808">Transferase</keyword>
<keyword evidence="9" id="KW-0408">Iron</keyword>
<keyword evidence="12" id="KW-0732">Signal</keyword>
<feature type="chain" id="PRO_5045774673" description="Thiamine pyrimidine synthase" evidence="12">
    <location>
        <begin position="28"/>
        <end position="342"/>
    </location>
</feature>
<feature type="domain" description="SsuA/THI5-like" evidence="13">
    <location>
        <begin position="49"/>
        <end position="257"/>
    </location>
</feature>
<dbReference type="Proteomes" id="UP000818323">
    <property type="component" value="Unassembled WGS sequence"/>
</dbReference>
<evidence type="ECO:0000256" key="4">
    <source>
        <dbReference type="ARBA" id="ARBA00011738"/>
    </source>
</evidence>
<dbReference type="PANTHER" id="PTHR31528:SF1">
    <property type="entry name" value="4-AMINO-5-HYDROXYMETHYL-2-METHYLPYRIMIDINE PHOSPHATE SYNTHASE THI11-RELATED"/>
    <property type="match status" value="1"/>
</dbReference>
<evidence type="ECO:0000256" key="5">
    <source>
        <dbReference type="ARBA" id="ARBA00022679"/>
    </source>
</evidence>
<dbReference type="Pfam" id="PF09084">
    <property type="entry name" value="NMT1"/>
    <property type="match status" value="1"/>
</dbReference>
<evidence type="ECO:0000313" key="14">
    <source>
        <dbReference type="EMBL" id="NBJ27191.1"/>
    </source>
</evidence>
<comment type="similarity">
    <text evidence="3">Belongs to the NMT1/THI5 family.</text>
</comment>
<evidence type="ECO:0000256" key="12">
    <source>
        <dbReference type="SAM" id="SignalP"/>
    </source>
</evidence>
<comment type="pathway">
    <text evidence="2">Cofactor biosynthesis; thiamine diphosphate biosynthesis.</text>
</comment>
<dbReference type="PROSITE" id="PS51318">
    <property type="entry name" value="TAT"/>
    <property type="match status" value="1"/>
</dbReference>
<organism evidence="14 15">
    <name type="scientific">Microvirga arsenatis</name>
    <dbReference type="NCBI Taxonomy" id="2692265"/>
    <lineage>
        <taxon>Bacteria</taxon>
        <taxon>Pseudomonadati</taxon>
        <taxon>Pseudomonadota</taxon>
        <taxon>Alphaproteobacteria</taxon>
        <taxon>Hyphomicrobiales</taxon>
        <taxon>Methylobacteriaceae</taxon>
        <taxon>Microvirga</taxon>
    </lineage>
</organism>
<evidence type="ECO:0000256" key="9">
    <source>
        <dbReference type="ARBA" id="ARBA00023004"/>
    </source>
</evidence>
<dbReference type="InterPro" id="IPR015168">
    <property type="entry name" value="SsuA/THI5"/>
</dbReference>
<dbReference type="PANTHER" id="PTHR31528">
    <property type="entry name" value="4-AMINO-5-HYDROXYMETHYL-2-METHYLPYRIMIDINE PHOSPHATE SYNTHASE THI11-RELATED"/>
    <property type="match status" value="1"/>
</dbReference>
<keyword evidence="7" id="KW-0663">Pyridoxal phosphate</keyword>
<comment type="function">
    <text evidence="1">Responsible for the formation of the pyrimidine heterocycle in the thiamine biosynthesis pathway. Catalyzes the formation of hydroxymethylpyrimidine phosphate (HMP-P) from histidine and pyridoxal phosphate (PLP). The protein uses PLP and the active site histidine to form HMP-P, generating an inactive enzyme. The enzyme can only undergo a single turnover, which suggests it is a suicide enzyme.</text>
</comment>
<dbReference type="SUPFAM" id="SSF53850">
    <property type="entry name" value="Periplasmic binding protein-like II"/>
    <property type="match status" value="1"/>
</dbReference>
<evidence type="ECO:0000256" key="1">
    <source>
        <dbReference type="ARBA" id="ARBA00003469"/>
    </source>
</evidence>
<evidence type="ECO:0000259" key="13">
    <source>
        <dbReference type="Pfam" id="PF09084"/>
    </source>
</evidence>
<keyword evidence="15" id="KW-1185">Reference proteome</keyword>
<evidence type="ECO:0000256" key="8">
    <source>
        <dbReference type="ARBA" id="ARBA00022977"/>
    </source>
</evidence>
<evidence type="ECO:0000256" key="10">
    <source>
        <dbReference type="ARBA" id="ARBA00033171"/>
    </source>
</evidence>
<dbReference type="RefSeq" id="WP_161726595.1">
    <property type="nucleotide sequence ID" value="NZ_JAAAXI010000039.1"/>
</dbReference>
<evidence type="ECO:0000256" key="2">
    <source>
        <dbReference type="ARBA" id="ARBA00004948"/>
    </source>
</evidence>
<evidence type="ECO:0000313" key="15">
    <source>
        <dbReference type="Proteomes" id="UP000818323"/>
    </source>
</evidence>
<evidence type="ECO:0000256" key="11">
    <source>
        <dbReference type="ARBA" id="ARBA00048179"/>
    </source>
</evidence>
<dbReference type="EMBL" id="JAAAXJ010000030">
    <property type="protein sequence ID" value="NBJ27191.1"/>
    <property type="molecule type" value="Genomic_DNA"/>
</dbReference>
<proteinExistence type="inferred from homology"/>